<keyword evidence="2" id="KW-1185">Reference proteome</keyword>
<sequence length="87" mass="9882">MSRQVTVECLRETTDLAVKRGAPGVPSFWIDEFKNGRLYFGHDRLHLVEAALLSVSKGVPLEQVENIISVIPRRKTNVPVRGKRIWV</sequence>
<dbReference type="EMBL" id="CAJVPI010001635">
    <property type="protein sequence ID" value="CAG8621368.1"/>
    <property type="molecule type" value="Genomic_DNA"/>
</dbReference>
<gene>
    <name evidence="1" type="ORF">PBRASI_LOCUS8727</name>
</gene>
<organism evidence="1 2">
    <name type="scientific">Paraglomus brasilianum</name>
    <dbReference type="NCBI Taxonomy" id="144538"/>
    <lineage>
        <taxon>Eukaryota</taxon>
        <taxon>Fungi</taxon>
        <taxon>Fungi incertae sedis</taxon>
        <taxon>Mucoromycota</taxon>
        <taxon>Glomeromycotina</taxon>
        <taxon>Glomeromycetes</taxon>
        <taxon>Paraglomerales</taxon>
        <taxon>Paraglomeraceae</taxon>
        <taxon>Paraglomus</taxon>
    </lineage>
</organism>
<dbReference type="AlphaFoldDB" id="A0A9N9GMJ3"/>
<dbReference type="Proteomes" id="UP000789739">
    <property type="component" value="Unassembled WGS sequence"/>
</dbReference>
<dbReference type="SUPFAM" id="SSF52833">
    <property type="entry name" value="Thioredoxin-like"/>
    <property type="match status" value="1"/>
</dbReference>
<evidence type="ECO:0000313" key="2">
    <source>
        <dbReference type="Proteomes" id="UP000789739"/>
    </source>
</evidence>
<name>A0A9N9GMJ3_9GLOM</name>
<dbReference type="OrthoDB" id="4664297at2759"/>
<protein>
    <submittedName>
        <fullName evidence="1">2344_t:CDS:1</fullName>
    </submittedName>
</protein>
<evidence type="ECO:0000313" key="1">
    <source>
        <dbReference type="EMBL" id="CAG8621368.1"/>
    </source>
</evidence>
<accession>A0A9N9GMJ3</accession>
<comment type="caution">
    <text evidence="1">The sequence shown here is derived from an EMBL/GenBank/DDBJ whole genome shotgun (WGS) entry which is preliminary data.</text>
</comment>
<dbReference type="Gene3D" id="3.40.30.10">
    <property type="entry name" value="Glutaredoxin"/>
    <property type="match status" value="1"/>
</dbReference>
<dbReference type="InterPro" id="IPR036249">
    <property type="entry name" value="Thioredoxin-like_sf"/>
</dbReference>
<reference evidence="1" key="1">
    <citation type="submission" date="2021-06" db="EMBL/GenBank/DDBJ databases">
        <authorList>
            <person name="Kallberg Y."/>
            <person name="Tangrot J."/>
            <person name="Rosling A."/>
        </authorList>
    </citation>
    <scope>NUCLEOTIDE SEQUENCE</scope>
    <source>
        <strain evidence="1">BR232B</strain>
    </source>
</reference>
<proteinExistence type="predicted"/>